<evidence type="ECO:0000256" key="1">
    <source>
        <dbReference type="SAM" id="MobiDB-lite"/>
    </source>
</evidence>
<feature type="region of interest" description="Disordered" evidence="1">
    <location>
        <begin position="1"/>
        <end position="32"/>
    </location>
</feature>
<dbReference type="EnsemblFungi" id="FOXG_16447T0">
    <property type="protein sequence ID" value="FOXG_16447P0"/>
    <property type="gene ID" value="FOXG_16447"/>
</dbReference>
<proteinExistence type="predicted"/>
<reference evidence="2" key="2">
    <citation type="submission" date="2025-08" db="UniProtKB">
        <authorList>
            <consortium name="EnsemblFungi"/>
        </authorList>
    </citation>
    <scope>IDENTIFICATION</scope>
    <source>
        <strain evidence="2">4287 / CBS 123668 / FGSC 9935 / NRRL 34936</strain>
    </source>
</reference>
<evidence type="ECO:0000313" key="2">
    <source>
        <dbReference type="EnsemblFungi" id="FOXG_16447P0"/>
    </source>
</evidence>
<organism evidence="2 3">
    <name type="scientific">Fusarium oxysporum (strain Fo5176)</name>
    <name type="common">Fusarium vascular wilt</name>
    <dbReference type="NCBI Taxonomy" id="660025"/>
    <lineage>
        <taxon>Eukaryota</taxon>
        <taxon>Fungi</taxon>
        <taxon>Dikarya</taxon>
        <taxon>Ascomycota</taxon>
        <taxon>Pezizomycotina</taxon>
        <taxon>Sordariomycetes</taxon>
        <taxon>Hypocreomycetidae</taxon>
        <taxon>Hypocreales</taxon>
        <taxon>Nectriaceae</taxon>
        <taxon>Fusarium</taxon>
        <taxon>Fusarium oxysporum species complex</taxon>
    </lineage>
</organism>
<feature type="compositionally biased region" description="Basic residues" evidence="1">
    <location>
        <begin position="726"/>
        <end position="735"/>
    </location>
</feature>
<feature type="region of interest" description="Disordered" evidence="1">
    <location>
        <begin position="623"/>
        <end position="771"/>
    </location>
</feature>
<accession>A0A0D2YIT3</accession>
<evidence type="ECO:0000313" key="3">
    <source>
        <dbReference type="Proteomes" id="UP000002489"/>
    </source>
</evidence>
<gene>
    <name evidence="2" type="primary">28957312</name>
</gene>
<name>A0A0D2YIT3_FUSOF</name>
<dbReference type="Proteomes" id="UP000002489">
    <property type="component" value="Unassembled WGS sequence"/>
</dbReference>
<dbReference type="VEuPathDB" id="FungiDB:FOXG_16447"/>
<feature type="compositionally biased region" description="Low complexity" evidence="1">
    <location>
        <begin position="674"/>
        <end position="692"/>
    </location>
</feature>
<dbReference type="AlphaFoldDB" id="A0A0D2YIT3"/>
<sequence length="793" mass="89889">MAPPPSTVVEAGGSKKRRRDDDEADENGKRLGKKLHFKDEDSVWEQARKYRILTARMPIKALTSTWSLGKNRRLDTKHVRNLCAIFTQGGLNRRAEENHLLVLCSRADVARMMKHLQRRDLSTSPEISEELPFFDEWLSVNHGRPVEVMAGQHRIKALEAYVQETGANEEELWWTCEFYDKDTLPLNLNLKLRVNRQDPGMADSHGQVWVQVVAASSQDPKLFSGTAVQVKDQMTDVLQLGSDKQFPTRRLATIWRNKRWREMATRWCETSIGRATFKISTWDWMISYRIDDYWFATFRSVLQTLSQLPGDAANEVELADWKKMSEFLGPTRTNDQVRTLFYPPSLSSSPSSSAATTRSTKRRPGFLTAIDDARYEEIYSRILMTSRLRFTNIHRLISLSKDDGKVLFQVMNHVVAWLNATPTTISNQRDNNKPPLRADIVAKLNHCSDRDVREAEKRLGVFVWEPDHHHSSTPEAASILLQHEVLDFVLQRLGDFKSPSVKLYLEQAPRQVDSAQYTKRFTHETWSEVLTMVQRWVGHDFSSEWMKRPRSGRTLHHDQACSADTTSSRSTHLVLTKSLGDYIRDDPELGADSASIVMEKLGNEAFEAVLSRWLTQHQLQLHPDTAGSHEKAKIGVPVTVTGPRISPNLYEEQVVPAQEKTKKTGHNDGNPVVDCDSGTDSSDSSPDPDLNSGRVASQPKSPRDIEIIQIPPLVPPRIKSKTDKERHHHLGKPQRHSLPEARPPGQRRRVGGSDRGTLRAGAPTSSKQPNIVANFQSAESLFSRSLTQNDIPG</sequence>
<protein>
    <submittedName>
        <fullName evidence="2">Uncharacterized protein</fullName>
    </submittedName>
</protein>
<reference evidence="3" key="1">
    <citation type="journal article" date="2012" name="Mol. Plant Microbe Interact.">
        <title>A highly conserved effector in Fusarium oxysporum is required for full virulence on Arabidopsis.</title>
        <authorList>
            <person name="Thatcher L.F."/>
            <person name="Gardiner D.M."/>
            <person name="Kazan K."/>
            <person name="Manners J."/>
        </authorList>
    </citation>
    <scope>NUCLEOTIDE SEQUENCE [LARGE SCALE GENOMIC DNA]</scope>
    <source>
        <strain evidence="3">Fo5176</strain>
    </source>
</reference>